<dbReference type="Proteomes" id="UP000274822">
    <property type="component" value="Unassembled WGS sequence"/>
</dbReference>
<keyword evidence="1" id="KW-0812">Transmembrane</keyword>
<organism evidence="2 3">
    <name type="scientific">Jimgerdemannia flammicorona</name>
    <dbReference type="NCBI Taxonomy" id="994334"/>
    <lineage>
        <taxon>Eukaryota</taxon>
        <taxon>Fungi</taxon>
        <taxon>Fungi incertae sedis</taxon>
        <taxon>Mucoromycota</taxon>
        <taxon>Mucoromycotina</taxon>
        <taxon>Endogonomycetes</taxon>
        <taxon>Endogonales</taxon>
        <taxon>Endogonaceae</taxon>
        <taxon>Jimgerdemannia</taxon>
    </lineage>
</organism>
<keyword evidence="1" id="KW-0472">Membrane</keyword>
<evidence type="ECO:0000256" key="1">
    <source>
        <dbReference type="SAM" id="Phobius"/>
    </source>
</evidence>
<evidence type="ECO:0000313" key="3">
    <source>
        <dbReference type="Proteomes" id="UP000274822"/>
    </source>
</evidence>
<evidence type="ECO:0000313" key="2">
    <source>
        <dbReference type="EMBL" id="RUS30977.1"/>
    </source>
</evidence>
<protein>
    <submittedName>
        <fullName evidence="2">Uncharacterized protein</fullName>
    </submittedName>
</protein>
<keyword evidence="1" id="KW-1133">Transmembrane helix</keyword>
<sequence>MKAKNTAILHKTVIAGVIEIDRPRTGCAISNGGFPPTLIRRPNLFGGLFLIILALVLLYICGCHPTNHSSVLAIAN</sequence>
<proteinExistence type="predicted"/>
<comment type="caution">
    <text evidence="2">The sequence shown here is derived from an EMBL/GenBank/DDBJ whole genome shotgun (WGS) entry which is preliminary data.</text>
</comment>
<name>A0A433QMI1_9FUNG</name>
<feature type="transmembrane region" description="Helical" evidence="1">
    <location>
        <begin position="44"/>
        <end position="62"/>
    </location>
</feature>
<dbReference type="EMBL" id="RBNJ01003395">
    <property type="protein sequence ID" value="RUS30977.1"/>
    <property type="molecule type" value="Genomic_DNA"/>
</dbReference>
<gene>
    <name evidence="2" type="ORF">BC938DRAFT_478679</name>
</gene>
<dbReference type="AlphaFoldDB" id="A0A433QMI1"/>
<reference evidence="2 3" key="1">
    <citation type="journal article" date="2018" name="New Phytol.">
        <title>Phylogenomics of Endogonaceae and evolution of mycorrhizas within Mucoromycota.</title>
        <authorList>
            <person name="Chang Y."/>
            <person name="Desiro A."/>
            <person name="Na H."/>
            <person name="Sandor L."/>
            <person name="Lipzen A."/>
            <person name="Clum A."/>
            <person name="Barry K."/>
            <person name="Grigoriev I.V."/>
            <person name="Martin F.M."/>
            <person name="Stajich J.E."/>
            <person name="Smith M.E."/>
            <person name="Bonito G."/>
            <person name="Spatafora J.W."/>
        </authorList>
    </citation>
    <scope>NUCLEOTIDE SEQUENCE [LARGE SCALE GENOMIC DNA]</scope>
    <source>
        <strain evidence="2 3">AD002</strain>
    </source>
</reference>
<accession>A0A433QMI1</accession>
<keyword evidence="3" id="KW-1185">Reference proteome</keyword>